<dbReference type="GO" id="GO:0019068">
    <property type="term" value="P:virion assembly"/>
    <property type="evidence" value="ECO:0007669"/>
    <property type="project" value="InterPro"/>
</dbReference>
<dbReference type="Gene3D" id="2.40.10.180">
    <property type="entry name" value="Phage tail proteins"/>
    <property type="match status" value="1"/>
</dbReference>
<dbReference type="AlphaFoldDB" id="A0A2Z6AZ52"/>
<protein>
    <submittedName>
        <fullName evidence="1">Uncharacterized protein</fullName>
    </submittedName>
</protein>
<keyword evidence="2" id="KW-1185">Reference proteome</keyword>
<proteinExistence type="predicted"/>
<organism evidence="1 2">
    <name type="scientific">Desulfovibrio ferrophilus</name>
    <dbReference type="NCBI Taxonomy" id="241368"/>
    <lineage>
        <taxon>Bacteria</taxon>
        <taxon>Pseudomonadati</taxon>
        <taxon>Thermodesulfobacteriota</taxon>
        <taxon>Desulfovibrionia</taxon>
        <taxon>Desulfovibrionales</taxon>
        <taxon>Desulfovibrionaceae</taxon>
        <taxon>Desulfovibrio</taxon>
    </lineage>
</organism>
<dbReference type="InterPro" id="IPR053734">
    <property type="entry name" value="Phage_Head-Tail_Connect_sf"/>
</dbReference>
<dbReference type="Proteomes" id="UP000269883">
    <property type="component" value="Chromosome"/>
</dbReference>
<evidence type="ECO:0000313" key="2">
    <source>
        <dbReference type="Proteomes" id="UP000269883"/>
    </source>
</evidence>
<gene>
    <name evidence="1" type="ORF">DFE_1729</name>
</gene>
<dbReference type="KEGG" id="dfl:DFE_1729"/>
<reference evidence="1 2" key="1">
    <citation type="journal article" date="2018" name="Sci. Adv.">
        <title>Multi-heme cytochromes provide a pathway for survival in energy-limited environments.</title>
        <authorList>
            <person name="Deng X."/>
            <person name="Dohmae N."/>
            <person name="Nealson K.H."/>
            <person name="Hashimoto K."/>
            <person name="Okamoto A."/>
        </authorList>
    </citation>
    <scope>NUCLEOTIDE SEQUENCE [LARGE SCALE GENOMIC DNA]</scope>
    <source>
        <strain evidence="1 2">IS5</strain>
    </source>
</reference>
<name>A0A2Z6AZ52_9BACT</name>
<evidence type="ECO:0000313" key="1">
    <source>
        <dbReference type="EMBL" id="BBD08455.1"/>
    </source>
</evidence>
<dbReference type="EMBL" id="AP017378">
    <property type="protein sequence ID" value="BBD08455.1"/>
    <property type="molecule type" value="Genomic_DNA"/>
</dbReference>
<dbReference type="RefSeq" id="WP_126378565.1">
    <property type="nucleotide sequence ID" value="NZ_AP017378.1"/>
</dbReference>
<accession>A0A2Z6AZ52</accession>
<sequence>MDSLFADDLEFFFAGLDAQEVIVTLPDGSTRSFLGYLDAPFALHELGDGFALETAAHKLTCKASDAAGIMRGESTITVVGTEYDVTDVKPDGAGVTVIDLTKADAIVEVMS</sequence>
<dbReference type="InterPro" id="IPR008018">
    <property type="entry name" value="Phage_tail_attach_FII"/>
</dbReference>
<dbReference type="OrthoDB" id="5459338at2"/>
<dbReference type="Pfam" id="PF05354">
    <property type="entry name" value="Phage_attach"/>
    <property type="match status" value="1"/>
</dbReference>